<dbReference type="OrthoDB" id="3269932at2759"/>
<sequence>MRWLKALRRLFCCCCPESSIKEDQGPKDIGRGLGKASPSNPAFCVHGENINVKTMEVVHAGGDVQISRTYIDAGQQAFGPGWKLLFNYVAPNAIHTSKAVSRIGKCDDGTRVKALAKIGGWATGTPLPVDRKVLCMTGAAGSGKSSIALTVAQKWEQEHILAASFFLSSSDKTRNSCWKVVSTIAYQLALQSPSFRDAISSVAWANPGVFEAATSTQITELIVQPLAKIGNDSIAGTIILIDGVDECGETDQEELMDIVKKIVVDTPFRAFIVGRPGVVMSGEIESGELLDTSHHLRLSDDKEFDATDDIKHTLRIQLPKLVKKDLSDIDEHVDAITEASSGQYIYPATVIRHVKEGKRDSPMKRLDSILAWIRGPKREESGAPYLLRTLDTLYRNILLAAIEHAKTSAKDTGQNRDPIVLALRAFASLHISTVLEVESQSETVYDQLLDLTAGTFNSVVCDLRSLVRVRDPAETGRVIQFYHRTCLEFLQNAHRIGEDKADLYFEEGRINSYALKHLGNGFKKSSVVTLGANDSFTADEGAWVKCTSASLLGSLFRSIAKAKGAPDPFKGFKLKEQKELLEELKGWVNLTKEHPQLAGAELVKAALSDWMYSLDIFQRHKTGELASAASSLVDVIRTIVTSD</sequence>
<evidence type="ECO:0000259" key="2">
    <source>
        <dbReference type="Pfam" id="PF24883"/>
    </source>
</evidence>
<protein>
    <recommendedName>
        <fullName evidence="2">Nephrocystin 3-like N-terminal domain-containing protein</fullName>
    </recommendedName>
</protein>
<dbReference type="InterPro" id="IPR027417">
    <property type="entry name" value="P-loop_NTPase"/>
</dbReference>
<evidence type="ECO:0000313" key="4">
    <source>
        <dbReference type="Proteomes" id="UP000298030"/>
    </source>
</evidence>
<dbReference type="AlphaFoldDB" id="A0A4Y7T8G8"/>
<reference evidence="3 4" key="1">
    <citation type="journal article" date="2019" name="Nat. Ecol. Evol.">
        <title>Megaphylogeny resolves global patterns of mushroom evolution.</title>
        <authorList>
            <person name="Varga T."/>
            <person name="Krizsan K."/>
            <person name="Foldi C."/>
            <person name="Dima B."/>
            <person name="Sanchez-Garcia M."/>
            <person name="Sanchez-Ramirez S."/>
            <person name="Szollosi G.J."/>
            <person name="Szarkandi J.G."/>
            <person name="Papp V."/>
            <person name="Albert L."/>
            <person name="Andreopoulos W."/>
            <person name="Angelini C."/>
            <person name="Antonin V."/>
            <person name="Barry K.W."/>
            <person name="Bougher N.L."/>
            <person name="Buchanan P."/>
            <person name="Buyck B."/>
            <person name="Bense V."/>
            <person name="Catcheside P."/>
            <person name="Chovatia M."/>
            <person name="Cooper J."/>
            <person name="Damon W."/>
            <person name="Desjardin D."/>
            <person name="Finy P."/>
            <person name="Geml J."/>
            <person name="Haridas S."/>
            <person name="Hughes K."/>
            <person name="Justo A."/>
            <person name="Karasinski D."/>
            <person name="Kautmanova I."/>
            <person name="Kiss B."/>
            <person name="Kocsube S."/>
            <person name="Kotiranta H."/>
            <person name="LaButti K.M."/>
            <person name="Lechner B.E."/>
            <person name="Liimatainen K."/>
            <person name="Lipzen A."/>
            <person name="Lukacs Z."/>
            <person name="Mihaltcheva S."/>
            <person name="Morgado L.N."/>
            <person name="Niskanen T."/>
            <person name="Noordeloos M.E."/>
            <person name="Ohm R.A."/>
            <person name="Ortiz-Santana B."/>
            <person name="Ovrebo C."/>
            <person name="Racz N."/>
            <person name="Riley R."/>
            <person name="Savchenko A."/>
            <person name="Shiryaev A."/>
            <person name="Soop K."/>
            <person name="Spirin V."/>
            <person name="Szebenyi C."/>
            <person name="Tomsovsky M."/>
            <person name="Tulloss R.E."/>
            <person name="Uehling J."/>
            <person name="Grigoriev I.V."/>
            <person name="Vagvolgyi C."/>
            <person name="Papp T."/>
            <person name="Martin F.M."/>
            <person name="Miettinen O."/>
            <person name="Hibbett D.S."/>
            <person name="Nagy L.G."/>
        </authorList>
    </citation>
    <scope>NUCLEOTIDE SEQUENCE [LARGE SCALE GENOMIC DNA]</scope>
    <source>
        <strain evidence="3 4">FP101781</strain>
    </source>
</reference>
<dbReference type="PANTHER" id="PTHR10039:SF17">
    <property type="entry name" value="FUNGAL STAND N-TERMINAL GOODBYE DOMAIN-CONTAINING PROTEIN-RELATED"/>
    <property type="match status" value="1"/>
</dbReference>
<comment type="caution">
    <text evidence="3">The sequence shown here is derived from an EMBL/GenBank/DDBJ whole genome shotgun (WGS) entry which is preliminary data.</text>
</comment>
<keyword evidence="1" id="KW-0677">Repeat</keyword>
<dbReference type="Gene3D" id="3.40.50.300">
    <property type="entry name" value="P-loop containing nucleotide triphosphate hydrolases"/>
    <property type="match status" value="1"/>
</dbReference>
<dbReference type="Proteomes" id="UP000298030">
    <property type="component" value="Unassembled WGS sequence"/>
</dbReference>
<accession>A0A4Y7T8G8</accession>
<proteinExistence type="predicted"/>
<dbReference type="STRING" id="71717.A0A4Y7T8G8"/>
<evidence type="ECO:0000256" key="1">
    <source>
        <dbReference type="ARBA" id="ARBA00022737"/>
    </source>
</evidence>
<evidence type="ECO:0000313" key="3">
    <source>
        <dbReference type="EMBL" id="TEB30453.1"/>
    </source>
</evidence>
<feature type="domain" description="Nephrocystin 3-like N-terminal" evidence="2">
    <location>
        <begin position="130"/>
        <end position="273"/>
    </location>
</feature>
<organism evidence="3 4">
    <name type="scientific">Coprinellus micaceus</name>
    <name type="common">Glistening ink-cap mushroom</name>
    <name type="synonym">Coprinus micaceus</name>
    <dbReference type="NCBI Taxonomy" id="71717"/>
    <lineage>
        <taxon>Eukaryota</taxon>
        <taxon>Fungi</taxon>
        <taxon>Dikarya</taxon>
        <taxon>Basidiomycota</taxon>
        <taxon>Agaricomycotina</taxon>
        <taxon>Agaricomycetes</taxon>
        <taxon>Agaricomycetidae</taxon>
        <taxon>Agaricales</taxon>
        <taxon>Agaricineae</taxon>
        <taxon>Psathyrellaceae</taxon>
        <taxon>Coprinellus</taxon>
    </lineage>
</organism>
<dbReference type="Pfam" id="PF24883">
    <property type="entry name" value="NPHP3_N"/>
    <property type="match status" value="1"/>
</dbReference>
<keyword evidence="4" id="KW-1185">Reference proteome</keyword>
<name>A0A4Y7T8G8_COPMI</name>
<gene>
    <name evidence="3" type="ORF">FA13DRAFT_552412</name>
</gene>
<dbReference type="EMBL" id="QPFP01000023">
    <property type="protein sequence ID" value="TEB30453.1"/>
    <property type="molecule type" value="Genomic_DNA"/>
</dbReference>
<dbReference type="InterPro" id="IPR056884">
    <property type="entry name" value="NPHP3-like_N"/>
</dbReference>
<dbReference type="SUPFAM" id="SSF52540">
    <property type="entry name" value="P-loop containing nucleoside triphosphate hydrolases"/>
    <property type="match status" value="1"/>
</dbReference>
<dbReference type="PANTHER" id="PTHR10039">
    <property type="entry name" value="AMELOGENIN"/>
    <property type="match status" value="1"/>
</dbReference>